<evidence type="ECO:0000256" key="1">
    <source>
        <dbReference type="ARBA" id="ARBA00022741"/>
    </source>
</evidence>
<accession>A0ABQ8BE83</accession>
<proteinExistence type="predicted"/>
<gene>
    <name evidence="6" type="ORF">HID58_042166</name>
</gene>
<keyword evidence="2" id="KW-0378">Hydrolase</keyword>
<dbReference type="InterPro" id="IPR001310">
    <property type="entry name" value="Histidine_triad_HIT"/>
</dbReference>
<feature type="domain" description="HIT" evidence="5">
    <location>
        <begin position="39"/>
        <end position="148"/>
    </location>
</feature>
<evidence type="ECO:0000256" key="3">
    <source>
        <dbReference type="PROSITE-ProRule" id="PRU00464"/>
    </source>
</evidence>
<feature type="compositionally biased region" description="Basic and acidic residues" evidence="4">
    <location>
        <begin position="13"/>
        <end position="26"/>
    </location>
</feature>
<dbReference type="Gene3D" id="3.30.428.10">
    <property type="entry name" value="HIT-like"/>
    <property type="match status" value="1"/>
</dbReference>
<evidence type="ECO:0000313" key="6">
    <source>
        <dbReference type="EMBL" id="KAH0902663.1"/>
    </source>
</evidence>
<dbReference type="InterPro" id="IPR011146">
    <property type="entry name" value="HIT-like"/>
</dbReference>
<name>A0ABQ8BE83_BRANA</name>
<feature type="region of interest" description="Disordered" evidence="4">
    <location>
        <begin position="8"/>
        <end position="48"/>
    </location>
</feature>
<protein>
    <recommendedName>
        <fullName evidence="5">HIT domain-containing protein</fullName>
    </recommendedName>
</protein>
<feature type="short sequence motif" description="Histidine triad motif" evidence="3">
    <location>
        <begin position="132"/>
        <end position="136"/>
    </location>
</feature>
<evidence type="ECO:0000313" key="7">
    <source>
        <dbReference type="Proteomes" id="UP000824890"/>
    </source>
</evidence>
<keyword evidence="7" id="KW-1185">Reference proteome</keyword>
<evidence type="ECO:0000256" key="4">
    <source>
        <dbReference type="SAM" id="MobiDB-lite"/>
    </source>
</evidence>
<comment type="caution">
    <text evidence="6">The sequence shown here is derived from an EMBL/GenBank/DDBJ whole genome shotgun (WGS) entry which is preliminary data.</text>
</comment>
<organism evidence="6 7">
    <name type="scientific">Brassica napus</name>
    <name type="common">Rape</name>
    <dbReference type="NCBI Taxonomy" id="3708"/>
    <lineage>
        <taxon>Eukaryota</taxon>
        <taxon>Viridiplantae</taxon>
        <taxon>Streptophyta</taxon>
        <taxon>Embryophyta</taxon>
        <taxon>Tracheophyta</taxon>
        <taxon>Spermatophyta</taxon>
        <taxon>Magnoliopsida</taxon>
        <taxon>eudicotyledons</taxon>
        <taxon>Gunneridae</taxon>
        <taxon>Pentapetalae</taxon>
        <taxon>rosids</taxon>
        <taxon>malvids</taxon>
        <taxon>Brassicales</taxon>
        <taxon>Brassicaceae</taxon>
        <taxon>Brassiceae</taxon>
        <taxon>Brassica</taxon>
    </lineage>
</organism>
<evidence type="ECO:0000256" key="2">
    <source>
        <dbReference type="ARBA" id="ARBA00022801"/>
    </source>
</evidence>
<feature type="compositionally biased region" description="Polar residues" evidence="4">
    <location>
        <begin position="39"/>
        <end position="48"/>
    </location>
</feature>
<dbReference type="InterPro" id="IPR036265">
    <property type="entry name" value="HIT-like_sf"/>
</dbReference>
<dbReference type="PROSITE" id="PS51084">
    <property type="entry name" value="HIT_2"/>
    <property type="match status" value="1"/>
</dbReference>
<dbReference type="Pfam" id="PF11969">
    <property type="entry name" value="DcpS_C"/>
    <property type="match status" value="1"/>
</dbReference>
<keyword evidence="1" id="KW-0547">Nucleotide-binding</keyword>
<dbReference type="PANTHER" id="PTHR12486:SF5">
    <property type="entry name" value="ADENOSINE 5'-MONOPHOSPHORAMIDASE HINT3"/>
    <property type="match status" value="1"/>
</dbReference>
<sequence length="227" mass="26073">MLMTNFLHGQFHPKSEATPKTLKSESRLPNLIGRRNDGSESNILHDPSSTTRLLHTDEKVVAFQDIKPAARRHYLVIPKEHIPTVRDLQRRDEDYSLVSHMLSVGQELLQKDAPQTIHRFGFHQPPFNSVDHLHLHCFALPFMPRWKVVKYMSLGPFGGFIEAHKLLEKIRPLPSKMRSCNIIAISAEQKVEKLELAPVTCEENISCEEDINEPFLLEVTTKKTKLQ</sequence>
<dbReference type="Proteomes" id="UP000824890">
    <property type="component" value="Unassembled WGS sequence"/>
</dbReference>
<evidence type="ECO:0000259" key="5">
    <source>
        <dbReference type="PROSITE" id="PS51084"/>
    </source>
</evidence>
<reference evidence="6 7" key="1">
    <citation type="submission" date="2021-05" db="EMBL/GenBank/DDBJ databases">
        <title>Genome Assembly of Synthetic Allotetraploid Brassica napus Reveals Homoeologous Exchanges between Subgenomes.</title>
        <authorList>
            <person name="Davis J.T."/>
        </authorList>
    </citation>
    <scope>NUCLEOTIDE SEQUENCE [LARGE SCALE GENOMIC DNA]</scope>
    <source>
        <strain evidence="7">cv. Da-Ae</strain>
        <tissue evidence="6">Seedling</tissue>
    </source>
</reference>
<dbReference type="SUPFAM" id="SSF54197">
    <property type="entry name" value="HIT-like"/>
    <property type="match status" value="1"/>
</dbReference>
<dbReference type="EMBL" id="JAGKQM010000011">
    <property type="protein sequence ID" value="KAH0902663.1"/>
    <property type="molecule type" value="Genomic_DNA"/>
</dbReference>
<dbReference type="PRINTS" id="PR00332">
    <property type="entry name" value="HISTRIAD"/>
</dbReference>
<dbReference type="PANTHER" id="PTHR12486">
    <property type="entry name" value="APRATAXIN-RELATED"/>
    <property type="match status" value="1"/>
</dbReference>